<organism evidence="2 3">
    <name type="scientific">Pristionchus mayeri</name>
    <dbReference type="NCBI Taxonomy" id="1317129"/>
    <lineage>
        <taxon>Eukaryota</taxon>
        <taxon>Metazoa</taxon>
        <taxon>Ecdysozoa</taxon>
        <taxon>Nematoda</taxon>
        <taxon>Chromadorea</taxon>
        <taxon>Rhabditida</taxon>
        <taxon>Rhabditina</taxon>
        <taxon>Diplogasteromorpha</taxon>
        <taxon>Diplogasteroidea</taxon>
        <taxon>Neodiplogasteridae</taxon>
        <taxon>Pristionchus</taxon>
    </lineage>
</organism>
<dbReference type="PANTHER" id="PTHR15002:SF0">
    <property type="entry name" value="RIBOSOMAL BIOGENESIS PROTEIN LAS1L"/>
    <property type="match status" value="1"/>
</dbReference>
<evidence type="ECO:0000313" key="3">
    <source>
        <dbReference type="Proteomes" id="UP001328107"/>
    </source>
</evidence>
<dbReference type="Pfam" id="PF04031">
    <property type="entry name" value="Las1"/>
    <property type="match status" value="1"/>
</dbReference>
<dbReference type="GO" id="GO:0000460">
    <property type="term" value="P:maturation of 5.8S rRNA"/>
    <property type="evidence" value="ECO:0007669"/>
    <property type="project" value="TreeGrafter"/>
</dbReference>
<proteinExistence type="predicted"/>
<dbReference type="EMBL" id="BTRK01000005">
    <property type="protein sequence ID" value="GMR53892.1"/>
    <property type="molecule type" value="Genomic_DNA"/>
</dbReference>
<dbReference type="GO" id="GO:0030687">
    <property type="term" value="C:preribosome, large subunit precursor"/>
    <property type="evidence" value="ECO:0007669"/>
    <property type="project" value="TreeGrafter"/>
</dbReference>
<dbReference type="InterPro" id="IPR007174">
    <property type="entry name" value="Las1"/>
</dbReference>
<dbReference type="GO" id="GO:0004519">
    <property type="term" value="F:endonuclease activity"/>
    <property type="evidence" value="ECO:0007669"/>
    <property type="project" value="InterPro"/>
</dbReference>
<sequence length="566" mass="64082">MDGRPVSFTVSEWQRVQSLFNSDSLEDLKECHIILTAWNHRIPMVAVVCSEMVVATLIGAKLELPPDLAYMKLDTMRRQCAIAVIRFVNYINEMGQPGGIGKPLEMKKAVAPFGVPGWLVEMRHESTHNELPILERLQKGLAVAREWLWENFWARPVHEAMKKAVVTGRDPNEISIEGEGENGVEMMADSASVRRRERLRDLMTEYVEWRGKNVTFEMEKCGMMDRPDILIEIENALLQEPYDLYKVLLSDGFLILSEEQLAAFTAFDPYGAIPPRVQVFWDPMLTMTFENKSIQLFIVELMDRLRDSSSASQTSRAQLITWTKMILDVAFSSNLFSVRDWSSILSTMVALPGIFSRAQMKQVMDQIPELEDKRRRQVHRIMDISIHDEDGNLMEDSMTVKTIDDLKKAIEGDVNKHKGEASAGVWSVSTEKEWRSIPLGMVPSQQFDSFSLIIDDSLLSKWGITPTGPLNWNAVFDEQTASSSSHARDSAHSKDPVNSKDSAPSVNENGEGSGRKRGRGGQVLARRSKLGKRKSREGMEGGEDSFVESMQKRKKKRRKLVVVTID</sequence>
<dbReference type="PANTHER" id="PTHR15002">
    <property type="entry name" value="RIBOSOMAL BIOGENESIS PROTEIN LAS1L"/>
    <property type="match status" value="1"/>
</dbReference>
<dbReference type="Proteomes" id="UP001328107">
    <property type="component" value="Unassembled WGS sequence"/>
</dbReference>
<gene>
    <name evidence="2" type="ORF">PMAYCL1PPCAC_24087</name>
</gene>
<protein>
    <submittedName>
        <fullName evidence="2">Uncharacterized protein</fullName>
    </submittedName>
</protein>
<dbReference type="GO" id="GO:0090730">
    <property type="term" value="C:Las1 complex"/>
    <property type="evidence" value="ECO:0007669"/>
    <property type="project" value="InterPro"/>
</dbReference>
<dbReference type="GO" id="GO:0000470">
    <property type="term" value="P:maturation of LSU-rRNA"/>
    <property type="evidence" value="ECO:0007669"/>
    <property type="project" value="TreeGrafter"/>
</dbReference>
<dbReference type="AlphaFoldDB" id="A0AAN5I667"/>
<evidence type="ECO:0000313" key="2">
    <source>
        <dbReference type="EMBL" id="GMR53892.1"/>
    </source>
</evidence>
<accession>A0AAN5I667</accession>
<reference evidence="3" key="1">
    <citation type="submission" date="2022-10" db="EMBL/GenBank/DDBJ databases">
        <title>Genome assembly of Pristionchus species.</title>
        <authorList>
            <person name="Yoshida K."/>
            <person name="Sommer R.J."/>
        </authorList>
    </citation>
    <scope>NUCLEOTIDE SEQUENCE [LARGE SCALE GENOMIC DNA]</scope>
    <source>
        <strain evidence="3">RS5460</strain>
    </source>
</reference>
<feature type="region of interest" description="Disordered" evidence="1">
    <location>
        <begin position="483"/>
        <end position="566"/>
    </location>
</feature>
<feature type="compositionally biased region" description="Polar residues" evidence="1">
    <location>
        <begin position="499"/>
        <end position="508"/>
    </location>
</feature>
<name>A0AAN5I667_9BILA</name>
<feature type="compositionally biased region" description="Basic residues" evidence="1">
    <location>
        <begin position="526"/>
        <end position="535"/>
    </location>
</feature>
<comment type="caution">
    <text evidence="2">The sequence shown here is derived from an EMBL/GenBank/DDBJ whole genome shotgun (WGS) entry which is preliminary data.</text>
</comment>
<keyword evidence="3" id="KW-1185">Reference proteome</keyword>
<evidence type="ECO:0000256" key="1">
    <source>
        <dbReference type="SAM" id="MobiDB-lite"/>
    </source>
</evidence>
<feature type="compositionally biased region" description="Basic and acidic residues" evidence="1">
    <location>
        <begin position="486"/>
        <end position="498"/>
    </location>
</feature>